<reference evidence="7" key="1">
    <citation type="journal article" date="2019" name="Int. J. Syst. Evol. Microbiol.">
        <title>The Global Catalogue of Microorganisms (GCM) 10K type strain sequencing project: providing services to taxonomists for standard genome sequencing and annotation.</title>
        <authorList>
            <consortium name="The Broad Institute Genomics Platform"/>
            <consortium name="The Broad Institute Genome Sequencing Center for Infectious Disease"/>
            <person name="Wu L."/>
            <person name="Ma J."/>
        </authorList>
    </citation>
    <scope>NUCLEOTIDE SEQUENCE [LARGE SCALE GENOMIC DNA]</scope>
    <source>
        <strain evidence="7">CCUG 49679</strain>
    </source>
</reference>
<comment type="caution">
    <text evidence="6">The sequence shown here is derived from an EMBL/GenBank/DDBJ whole genome shotgun (WGS) entry which is preliminary data.</text>
</comment>
<evidence type="ECO:0000313" key="7">
    <source>
        <dbReference type="Proteomes" id="UP001596287"/>
    </source>
</evidence>
<accession>A0ABW1PLV3</accession>
<dbReference type="CDD" id="cd07185">
    <property type="entry name" value="OmpA_C-like"/>
    <property type="match status" value="1"/>
</dbReference>
<dbReference type="EMBL" id="JBHSQB010000006">
    <property type="protein sequence ID" value="MFC6096534.1"/>
    <property type="molecule type" value="Genomic_DNA"/>
</dbReference>
<organism evidence="6 7">
    <name type="scientific">Flavobacterium qiangtangense</name>
    <dbReference type="NCBI Taxonomy" id="1442595"/>
    <lineage>
        <taxon>Bacteria</taxon>
        <taxon>Pseudomonadati</taxon>
        <taxon>Bacteroidota</taxon>
        <taxon>Flavobacteriia</taxon>
        <taxon>Flavobacteriales</taxon>
        <taxon>Flavobacteriaceae</taxon>
        <taxon>Flavobacterium</taxon>
    </lineage>
</organism>
<keyword evidence="2 4" id="KW-0472">Membrane</keyword>
<dbReference type="Gene3D" id="3.30.1330.60">
    <property type="entry name" value="OmpA-like domain"/>
    <property type="match status" value="1"/>
</dbReference>
<comment type="subcellular location">
    <subcellularLocation>
        <location evidence="1">Cell outer membrane</location>
    </subcellularLocation>
</comment>
<sequence length="178" mass="20368">MPLANIEAECGKKYRIRAEKMEYNTLEKAIEIPENSGETQLDFDLESKIKTIGKDGDIAKAFDIKEILFDLDKYNIRADAAIDIEKIIDVMKQYPAMKVDIRSHTDSRASHAYNAKLSENRAKSTMEYMISQGIERNRLTAKGYGETKLLNKCADGVQCSEEEHQKNRRSEFIILNVK</sequence>
<keyword evidence="3" id="KW-0998">Cell outer membrane</keyword>
<dbReference type="PANTHER" id="PTHR30329:SF21">
    <property type="entry name" value="LIPOPROTEIN YIAD-RELATED"/>
    <property type="match status" value="1"/>
</dbReference>
<feature type="domain" description="OmpA-like" evidence="5">
    <location>
        <begin position="56"/>
        <end position="178"/>
    </location>
</feature>
<keyword evidence="7" id="KW-1185">Reference proteome</keyword>
<dbReference type="InterPro" id="IPR050330">
    <property type="entry name" value="Bact_OuterMem_StrucFunc"/>
</dbReference>
<dbReference type="PROSITE" id="PS51123">
    <property type="entry name" value="OMPA_2"/>
    <property type="match status" value="1"/>
</dbReference>
<dbReference type="PRINTS" id="PR01021">
    <property type="entry name" value="OMPADOMAIN"/>
</dbReference>
<dbReference type="RefSeq" id="WP_379791388.1">
    <property type="nucleotide sequence ID" value="NZ_JBHSQB010000006.1"/>
</dbReference>
<evidence type="ECO:0000313" key="6">
    <source>
        <dbReference type="EMBL" id="MFC6096534.1"/>
    </source>
</evidence>
<evidence type="ECO:0000256" key="1">
    <source>
        <dbReference type="ARBA" id="ARBA00004442"/>
    </source>
</evidence>
<dbReference type="InterPro" id="IPR006665">
    <property type="entry name" value="OmpA-like"/>
</dbReference>
<evidence type="ECO:0000259" key="5">
    <source>
        <dbReference type="PROSITE" id="PS51123"/>
    </source>
</evidence>
<dbReference type="Proteomes" id="UP001596287">
    <property type="component" value="Unassembled WGS sequence"/>
</dbReference>
<evidence type="ECO:0000256" key="4">
    <source>
        <dbReference type="PROSITE-ProRule" id="PRU00473"/>
    </source>
</evidence>
<dbReference type="Pfam" id="PF00691">
    <property type="entry name" value="OmpA"/>
    <property type="match status" value="1"/>
</dbReference>
<dbReference type="PANTHER" id="PTHR30329">
    <property type="entry name" value="STATOR ELEMENT OF FLAGELLAR MOTOR COMPLEX"/>
    <property type="match status" value="1"/>
</dbReference>
<dbReference type="InterPro" id="IPR006664">
    <property type="entry name" value="OMP_bac"/>
</dbReference>
<protein>
    <submittedName>
        <fullName evidence="6">OmpA family protein</fullName>
    </submittedName>
</protein>
<dbReference type="SUPFAM" id="SSF103088">
    <property type="entry name" value="OmpA-like"/>
    <property type="match status" value="1"/>
</dbReference>
<proteinExistence type="predicted"/>
<evidence type="ECO:0000256" key="3">
    <source>
        <dbReference type="ARBA" id="ARBA00023237"/>
    </source>
</evidence>
<dbReference type="InterPro" id="IPR036737">
    <property type="entry name" value="OmpA-like_sf"/>
</dbReference>
<gene>
    <name evidence="6" type="ORF">ACFPVY_07720</name>
</gene>
<evidence type="ECO:0000256" key="2">
    <source>
        <dbReference type="ARBA" id="ARBA00023136"/>
    </source>
</evidence>
<name>A0ABW1PLV3_9FLAO</name>